<feature type="domain" description="RRM" evidence="4">
    <location>
        <begin position="67"/>
        <end position="145"/>
    </location>
</feature>
<dbReference type="GO" id="GO:0003723">
    <property type="term" value="F:RNA binding"/>
    <property type="evidence" value="ECO:0007669"/>
    <property type="project" value="UniProtKB-UniRule"/>
</dbReference>
<dbReference type="Proteomes" id="UP001489004">
    <property type="component" value="Unassembled WGS sequence"/>
</dbReference>
<feature type="compositionally biased region" description="Low complexity" evidence="3">
    <location>
        <begin position="13"/>
        <end position="24"/>
    </location>
</feature>
<dbReference type="PROSITE" id="PS50102">
    <property type="entry name" value="RRM"/>
    <property type="match status" value="1"/>
</dbReference>
<keyword evidence="6" id="KW-1185">Reference proteome</keyword>
<dbReference type="PANTHER" id="PTHR48027">
    <property type="entry name" value="HETEROGENEOUS NUCLEAR RIBONUCLEOPROTEIN 87F-RELATED"/>
    <property type="match status" value="1"/>
</dbReference>
<feature type="compositionally biased region" description="Low complexity" evidence="3">
    <location>
        <begin position="172"/>
        <end position="181"/>
    </location>
</feature>
<evidence type="ECO:0000313" key="5">
    <source>
        <dbReference type="EMBL" id="KAK9811500.1"/>
    </source>
</evidence>
<accession>A0AAW1PNY0</accession>
<organism evidence="5 6">
    <name type="scientific">[Myrmecia] bisecta</name>
    <dbReference type="NCBI Taxonomy" id="41462"/>
    <lineage>
        <taxon>Eukaryota</taxon>
        <taxon>Viridiplantae</taxon>
        <taxon>Chlorophyta</taxon>
        <taxon>core chlorophytes</taxon>
        <taxon>Trebouxiophyceae</taxon>
        <taxon>Trebouxiales</taxon>
        <taxon>Trebouxiaceae</taxon>
        <taxon>Myrmecia</taxon>
    </lineage>
</organism>
<sequence>MARSMSRSRSRSRSPSPAPRSVSRSPRRSRSPSPDRARSDDDRRPASRSRSRSRSGPRESSANEEGTNLYISGLASRVTDDDLLKHFEQEGKVKEARIVIDPRSKEPRGFGFVQYYSNKDSDKAIKYLENTTLMGRVIHVEKAKRGRPRTPTPGQYRGVRAVRDYEPSRAPSRSYGGSYDRYGGGDRYGDRYDRDRYGGGGYGRDRYDDRPRYGYRERSRSPRYRR</sequence>
<evidence type="ECO:0000256" key="2">
    <source>
        <dbReference type="PROSITE-ProRule" id="PRU00176"/>
    </source>
</evidence>
<protein>
    <recommendedName>
        <fullName evidence="4">RRM domain-containing protein</fullName>
    </recommendedName>
</protein>
<comment type="caution">
    <text evidence="5">The sequence shown here is derived from an EMBL/GenBank/DDBJ whole genome shotgun (WGS) entry which is preliminary data.</text>
</comment>
<dbReference type="EMBL" id="JALJOR010000009">
    <property type="protein sequence ID" value="KAK9811500.1"/>
    <property type="molecule type" value="Genomic_DNA"/>
</dbReference>
<reference evidence="5 6" key="1">
    <citation type="journal article" date="2024" name="Nat. Commun.">
        <title>Phylogenomics reveals the evolutionary origins of lichenization in chlorophyte algae.</title>
        <authorList>
            <person name="Puginier C."/>
            <person name="Libourel C."/>
            <person name="Otte J."/>
            <person name="Skaloud P."/>
            <person name="Haon M."/>
            <person name="Grisel S."/>
            <person name="Petersen M."/>
            <person name="Berrin J.G."/>
            <person name="Delaux P.M."/>
            <person name="Dal Grande F."/>
            <person name="Keller J."/>
        </authorList>
    </citation>
    <scope>NUCLEOTIDE SEQUENCE [LARGE SCALE GENOMIC DNA]</scope>
    <source>
        <strain evidence="5 6">SAG 2043</strain>
    </source>
</reference>
<feature type="compositionally biased region" description="Basic and acidic residues" evidence="3">
    <location>
        <begin position="183"/>
        <end position="220"/>
    </location>
</feature>
<feature type="region of interest" description="Disordered" evidence="3">
    <location>
        <begin position="1"/>
        <end position="70"/>
    </location>
</feature>
<feature type="compositionally biased region" description="Basic residues" evidence="3">
    <location>
        <begin position="1"/>
        <end position="12"/>
    </location>
</feature>
<dbReference type="InterPro" id="IPR035979">
    <property type="entry name" value="RBD_domain_sf"/>
</dbReference>
<dbReference type="Pfam" id="PF00076">
    <property type="entry name" value="RRM_1"/>
    <property type="match status" value="1"/>
</dbReference>
<dbReference type="AlphaFoldDB" id="A0AAW1PNY0"/>
<proteinExistence type="predicted"/>
<dbReference type="InterPro" id="IPR000504">
    <property type="entry name" value="RRM_dom"/>
</dbReference>
<evidence type="ECO:0000313" key="6">
    <source>
        <dbReference type="Proteomes" id="UP001489004"/>
    </source>
</evidence>
<dbReference type="SMART" id="SM00360">
    <property type="entry name" value="RRM"/>
    <property type="match status" value="1"/>
</dbReference>
<dbReference type="InterPro" id="IPR012677">
    <property type="entry name" value="Nucleotide-bd_a/b_plait_sf"/>
</dbReference>
<feature type="compositionally biased region" description="Basic residues" evidence="3">
    <location>
        <begin position="46"/>
        <end position="55"/>
    </location>
</feature>
<dbReference type="SUPFAM" id="SSF54928">
    <property type="entry name" value="RNA-binding domain, RBD"/>
    <property type="match status" value="1"/>
</dbReference>
<feature type="compositionally biased region" description="Basic and acidic residues" evidence="3">
    <location>
        <begin position="33"/>
        <end position="45"/>
    </location>
</feature>
<evidence type="ECO:0000256" key="1">
    <source>
        <dbReference type="ARBA" id="ARBA00022884"/>
    </source>
</evidence>
<evidence type="ECO:0000259" key="4">
    <source>
        <dbReference type="PROSITE" id="PS50102"/>
    </source>
</evidence>
<keyword evidence="1 2" id="KW-0694">RNA-binding</keyword>
<feature type="region of interest" description="Disordered" evidence="3">
    <location>
        <begin position="144"/>
        <end position="226"/>
    </location>
</feature>
<gene>
    <name evidence="5" type="ORF">WJX72_004854</name>
</gene>
<name>A0AAW1PNY0_9CHLO</name>
<dbReference type="Gene3D" id="3.30.70.330">
    <property type="match status" value="1"/>
</dbReference>
<evidence type="ECO:0000256" key="3">
    <source>
        <dbReference type="SAM" id="MobiDB-lite"/>
    </source>
</evidence>
<dbReference type="InterPro" id="IPR052462">
    <property type="entry name" value="SLIRP/GR-RBP-like"/>
</dbReference>